<dbReference type="InterPro" id="IPR000847">
    <property type="entry name" value="LysR_HTH_N"/>
</dbReference>
<dbReference type="InterPro" id="IPR036388">
    <property type="entry name" value="WH-like_DNA-bd_sf"/>
</dbReference>
<dbReference type="OrthoDB" id="8557381at2"/>
<evidence type="ECO:0000256" key="1">
    <source>
        <dbReference type="ARBA" id="ARBA00009437"/>
    </source>
</evidence>
<feature type="domain" description="HTH lysR-type" evidence="5">
    <location>
        <begin position="16"/>
        <end position="73"/>
    </location>
</feature>
<dbReference type="PANTHER" id="PTHR30118:SF15">
    <property type="entry name" value="TRANSCRIPTIONAL REGULATORY PROTEIN"/>
    <property type="match status" value="1"/>
</dbReference>
<keyword evidence="4" id="KW-0804">Transcription</keyword>
<dbReference type="PROSITE" id="PS50931">
    <property type="entry name" value="HTH_LYSR"/>
    <property type="match status" value="1"/>
</dbReference>
<dbReference type="GO" id="GO:0003700">
    <property type="term" value="F:DNA-binding transcription factor activity"/>
    <property type="evidence" value="ECO:0007669"/>
    <property type="project" value="InterPro"/>
</dbReference>
<evidence type="ECO:0000256" key="4">
    <source>
        <dbReference type="ARBA" id="ARBA00023163"/>
    </source>
</evidence>
<dbReference type="PANTHER" id="PTHR30118">
    <property type="entry name" value="HTH-TYPE TRANSCRIPTIONAL REGULATOR LEUO-RELATED"/>
    <property type="match status" value="1"/>
</dbReference>
<dbReference type="Pfam" id="PF00126">
    <property type="entry name" value="HTH_1"/>
    <property type="match status" value="1"/>
</dbReference>
<dbReference type="AlphaFoldDB" id="A0A1G8EEF0"/>
<dbReference type="RefSeq" id="WP_074753468.1">
    <property type="nucleotide sequence ID" value="NZ_FNCO01000007.1"/>
</dbReference>
<keyword evidence="3" id="KW-0238">DNA-binding</keyword>
<dbReference type="Proteomes" id="UP000182894">
    <property type="component" value="Unassembled WGS sequence"/>
</dbReference>
<dbReference type="STRING" id="89065.SAMN05216605_107330"/>
<gene>
    <name evidence="6" type="ORF">SAMN05216605_107330</name>
</gene>
<reference evidence="7" key="1">
    <citation type="submission" date="2016-10" db="EMBL/GenBank/DDBJ databases">
        <authorList>
            <person name="Varghese N."/>
            <person name="Submissions S."/>
        </authorList>
    </citation>
    <scope>NUCLEOTIDE SEQUENCE [LARGE SCALE GENOMIC DNA]</scope>
    <source>
        <strain evidence="7">ATCC 700689</strain>
    </source>
</reference>
<dbReference type="SUPFAM" id="SSF46785">
    <property type="entry name" value="Winged helix' DNA-binding domain"/>
    <property type="match status" value="1"/>
</dbReference>
<evidence type="ECO:0000259" key="5">
    <source>
        <dbReference type="PROSITE" id="PS50931"/>
    </source>
</evidence>
<dbReference type="InterPro" id="IPR050389">
    <property type="entry name" value="LysR-type_TF"/>
</dbReference>
<evidence type="ECO:0000256" key="3">
    <source>
        <dbReference type="ARBA" id="ARBA00023125"/>
    </source>
</evidence>
<keyword evidence="2" id="KW-0805">Transcription regulation</keyword>
<dbReference type="GO" id="GO:0003677">
    <property type="term" value="F:DNA binding"/>
    <property type="evidence" value="ECO:0007669"/>
    <property type="project" value="UniProtKB-KW"/>
</dbReference>
<evidence type="ECO:0000313" key="6">
    <source>
        <dbReference type="EMBL" id="SDH68245.1"/>
    </source>
</evidence>
<dbReference type="PRINTS" id="PR00039">
    <property type="entry name" value="HTHLYSR"/>
</dbReference>
<evidence type="ECO:0000313" key="7">
    <source>
        <dbReference type="Proteomes" id="UP000182894"/>
    </source>
</evidence>
<organism evidence="6 7">
    <name type="scientific">Pseudomonas abietaniphila</name>
    <dbReference type="NCBI Taxonomy" id="89065"/>
    <lineage>
        <taxon>Bacteria</taxon>
        <taxon>Pseudomonadati</taxon>
        <taxon>Pseudomonadota</taxon>
        <taxon>Gammaproteobacteria</taxon>
        <taxon>Pseudomonadales</taxon>
        <taxon>Pseudomonadaceae</taxon>
        <taxon>Pseudomonas</taxon>
    </lineage>
</organism>
<dbReference type="Gene3D" id="1.10.10.10">
    <property type="entry name" value="Winged helix-like DNA-binding domain superfamily/Winged helix DNA-binding domain"/>
    <property type="match status" value="1"/>
</dbReference>
<accession>A0A1G8EEF0</accession>
<comment type="similarity">
    <text evidence="1">Belongs to the LysR transcriptional regulatory family.</text>
</comment>
<protein>
    <submittedName>
        <fullName evidence="6">Regulatory helix-turn-helix protein, lysR family</fullName>
    </submittedName>
</protein>
<dbReference type="InterPro" id="IPR036390">
    <property type="entry name" value="WH_DNA-bd_sf"/>
</dbReference>
<sequence>MGAEAALLRESLLSELDLNLLLTFAVLYRECSVSKAARCLRLGQPAVSNALARLRLYFNDPLFKRGYRRMNPTAKATRIAEAIFPALQGVQEALRCAGSTCAPQR</sequence>
<keyword evidence="7" id="KW-1185">Reference proteome</keyword>
<dbReference type="EMBL" id="FNCO01000007">
    <property type="protein sequence ID" value="SDH68245.1"/>
    <property type="molecule type" value="Genomic_DNA"/>
</dbReference>
<name>A0A1G8EEF0_9PSED</name>
<proteinExistence type="inferred from homology"/>
<evidence type="ECO:0000256" key="2">
    <source>
        <dbReference type="ARBA" id="ARBA00023015"/>
    </source>
</evidence>